<protein>
    <submittedName>
        <fullName evidence="4">Acyl-coenzyme A synthetase/AMP-(Fatty) acid ligase</fullName>
    </submittedName>
</protein>
<dbReference type="EMBL" id="JACHMV010000001">
    <property type="protein sequence ID" value="MBB4774719.1"/>
    <property type="molecule type" value="Genomic_DNA"/>
</dbReference>
<reference evidence="4 5" key="3">
    <citation type="submission" date="2020-08" db="EMBL/GenBank/DDBJ databases">
        <title>Sequencing the genomes of 1000 actinobacteria strains.</title>
        <authorList>
            <person name="Klenk H.-P."/>
        </authorList>
    </citation>
    <scope>NUCLEOTIDE SEQUENCE [LARGE SCALE GENOMIC DNA]</scope>
    <source>
        <strain evidence="4 5">DSM 44772</strain>
    </source>
</reference>
<dbReference type="PROSITE" id="PS00455">
    <property type="entry name" value="AMP_BINDING"/>
    <property type="match status" value="1"/>
</dbReference>
<reference evidence="3" key="4">
    <citation type="submission" date="2023-12" db="EMBL/GenBank/DDBJ databases">
        <authorList>
            <person name="Sun Q."/>
            <person name="Inoue M."/>
        </authorList>
    </citation>
    <scope>NUCLEOTIDE SEQUENCE</scope>
    <source>
        <strain evidence="3">JCM 10667</strain>
    </source>
</reference>
<feature type="domain" description="AMP-dependent synthetase/ligase" evidence="1">
    <location>
        <begin position="38"/>
        <end position="383"/>
    </location>
</feature>
<dbReference type="InterPro" id="IPR025110">
    <property type="entry name" value="AMP-bd_C"/>
</dbReference>
<keyword evidence="4" id="KW-0436">Ligase</keyword>
<evidence type="ECO:0000313" key="5">
    <source>
        <dbReference type="Proteomes" id="UP000549343"/>
    </source>
</evidence>
<evidence type="ECO:0000313" key="3">
    <source>
        <dbReference type="EMBL" id="GAA0565497.1"/>
    </source>
</evidence>
<dbReference type="SUPFAM" id="SSF56801">
    <property type="entry name" value="Acetyl-CoA synthetase-like"/>
    <property type="match status" value="1"/>
</dbReference>
<evidence type="ECO:0000259" key="1">
    <source>
        <dbReference type="Pfam" id="PF00501"/>
    </source>
</evidence>
<keyword evidence="6" id="KW-1185">Reference proteome</keyword>
<dbReference type="Gene3D" id="3.40.50.12780">
    <property type="entry name" value="N-terminal domain of ligase-like"/>
    <property type="match status" value="1"/>
</dbReference>
<dbReference type="RefSeq" id="WP_184883554.1">
    <property type="nucleotide sequence ID" value="NZ_BAAAHD010000025.1"/>
</dbReference>
<gene>
    <name evidence="4" type="ORF">F4557_003137</name>
    <name evidence="3" type="ORF">GCM10009546_29640</name>
</gene>
<dbReference type="EMBL" id="BAAAHD010000025">
    <property type="protein sequence ID" value="GAA0565497.1"/>
    <property type="molecule type" value="Genomic_DNA"/>
</dbReference>
<dbReference type="Pfam" id="PF13193">
    <property type="entry name" value="AMP-binding_C"/>
    <property type="match status" value="1"/>
</dbReference>
<proteinExistence type="predicted"/>
<evidence type="ECO:0000313" key="6">
    <source>
        <dbReference type="Proteomes" id="UP001501427"/>
    </source>
</evidence>
<accession>A0A7W7ID85</accession>
<sequence length="522" mass="54629">MATETSTGHETADHETAGIARLRAVLDPALDVPGVLTGSDWTTWGQLGRCAESIAARLDEIGAGAGCPVVLVLRNRPSGVAALLGTLAHGRVPVLASSLHPAPQIRAIAVSAGAGAVVLDEEDHAAGLDRELAAEGVGSVVIPSGSGEAVVSARTVAAASEPAERRASAAIGGGVAMIVPTSGTTGAPKQIPVRWEQIPFDPAAPIRRPHDPAQRPPVVQALSMATITGVRGVLAAVARERSIALLERVDVEEWTKLVERFGVRRTGLPPAAMRMMLDAKVPPRRLLGMEAWLTGSAPLEPGLQREFEEYFGVPVLVAYGSTELGGSVAGWTLGLHREWRDRKLGSVGRARAGVRLRIVDESTGEPVPEGEPGILTVRSPATAGTGDGWFRTSDRARIDADGFLFILERADDVVIRGGFKVSLGELEDLFRRHPAVLDAGAVGLPDERLGRLPAVGVVLGRETSVTADDLRAWAIERTARYKVPRIAVVPSLPMGASHKVDRTKLAAVLGPLVGPDAAEGGA</sequence>
<dbReference type="PANTHER" id="PTHR43767:SF10">
    <property type="entry name" value="SURFACTIN SYNTHASE SUBUNIT 1"/>
    <property type="match status" value="1"/>
</dbReference>
<dbReference type="GO" id="GO:0016877">
    <property type="term" value="F:ligase activity, forming carbon-sulfur bonds"/>
    <property type="evidence" value="ECO:0007669"/>
    <property type="project" value="UniProtKB-ARBA"/>
</dbReference>
<organism evidence="4 5">
    <name type="scientific">Actinomadura livida</name>
    <dbReference type="NCBI Taxonomy" id="79909"/>
    <lineage>
        <taxon>Bacteria</taxon>
        <taxon>Bacillati</taxon>
        <taxon>Actinomycetota</taxon>
        <taxon>Actinomycetes</taxon>
        <taxon>Streptosporangiales</taxon>
        <taxon>Thermomonosporaceae</taxon>
        <taxon>Actinomadura</taxon>
    </lineage>
</organism>
<evidence type="ECO:0000259" key="2">
    <source>
        <dbReference type="Pfam" id="PF13193"/>
    </source>
</evidence>
<dbReference type="InterPro" id="IPR000873">
    <property type="entry name" value="AMP-dep_synth/lig_dom"/>
</dbReference>
<feature type="domain" description="AMP-binding enzyme C-terminal" evidence="2">
    <location>
        <begin position="425"/>
        <end position="499"/>
    </location>
</feature>
<dbReference type="Proteomes" id="UP000549343">
    <property type="component" value="Unassembled WGS sequence"/>
</dbReference>
<dbReference type="PANTHER" id="PTHR43767">
    <property type="entry name" value="LONG-CHAIN-FATTY-ACID--COA LIGASE"/>
    <property type="match status" value="1"/>
</dbReference>
<dbReference type="InterPro" id="IPR050237">
    <property type="entry name" value="ATP-dep_AMP-bd_enzyme"/>
</dbReference>
<name>A0A7W7ID85_9ACTN</name>
<dbReference type="Gene3D" id="3.30.300.30">
    <property type="match status" value="1"/>
</dbReference>
<dbReference type="Pfam" id="PF00501">
    <property type="entry name" value="AMP-binding"/>
    <property type="match status" value="1"/>
</dbReference>
<reference evidence="6" key="2">
    <citation type="journal article" date="2019" name="Int. J. Syst. Evol. Microbiol.">
        <title>The Global Catalogue of Microorganisms (GCM) 10K type strain sequencing project: providing services to taxonomists for standard genome sequencing and annotation.</title>
        <authorList>
            <consortium name="The Broad Institute Genomics Platform"/>
            <consortium name="The Broad Institute Genome Sequencing Center for Infectious Disease"/>
            <person name="Wu L."/>
            <person name="Ma J."/>
        </authorList>
    </citation>
    <scope>NUCLEOTIDE SEQUENCE [LARGE SCALE GENOMIC DNA]</scope>
    <source>
        <strain evidence="6">JCM 10667</strain>
    </source>
</reference>
<comment type="caution">
    <text evidence="4">The sequence shown here is derived from an EMBL/GenBank/DDBJ whole genome shotgun (WGS) entry which is preliminary data.</text>
</comment>
<dbReference type="InterPro" id="IPR042099">
    <property type="entry name" value="ANL_N_sf"/>
</dbReference>
<dbReference type="InterPro" id="IPR045851">
    <property type="entry name" value="AMP-bd_C_sf"/>
</dbReference>
<evidence type="ECO:0000313" key="4">
    <source>
        <dbReference type="EMBL" id="MBB4774719.1"/>
    </source>
</evidence>
<dbReference type="AlphaFoldDB" id="A0A7W7ID85"/>
<dbReference type="Proteomes" id="UP001501427">
    <property type="component" value="Unassembled WGS sequence"/>
</dbReference>
<reference evidence="3" key="1">
    <citation type="journal article" date="2014" name="Int. J. Syst. Evol. Microbiol.">
        <title>Complete genome of a new Firmicutes species belonging to the dominant human colonic microbiota ('Ruminococcus bicirculans') reveals two chromosomes and a selective capacity to utilize plant glucans.</title>
        <authorList>
            <consortium name="NISC Comparative Sequencing Program"/>
            <person name="Wegmann U."/>
            <person name="Louis P."/>
            <person name="Goesmann A."/>
            <person name="Henrissat B."/>
            <person name="Duncan S.H."/>
            <person name="Flint H.J."/>
        </authorList>
    </citation>
    <scope>NUCLEOTIDE SEQUENCE</scope>
    <source>
        <strain evidence="3">JCM 10667</strain>
    </source>
</reference>
<dbReference type="InterPro" id="IPR020845">
    <property type="entry name" value="AMP-binding_CS"/>
</dbReference>
<dbReference type="CDD" id="cd04433">
    <property type="entry name" value="AFD_class_I"/>
    <property type="match status" value="1"/>
</dbReference>